<feature type="compositionally biased region" description="Low complexity" evidence="1">
    <location>
        <begin position="221"/>
        <end position="233"/>
    </location>
</feature>
<evidence type="ECO:0008006" key="4">
    <source>
        <dbReference type="Google" id="ProtNLM"/>
    </source>
</evidence>
<proteinExistence type="predicted"/>
<dbReference type="OrthoDB" id="5826649at2759"/>
<sequence length="250" mass="28380">MKVADLKNAQLVSWNPQVELLPNILRAQSEMKEKMSFSRFFKSIEETVCASDPELCAEFICKTIILYEKNFGSENKGAMEKILNEAMANFGPVSASQNPVAVSRIQNFECMIPIYSMMRKYSQSSVYEVFEKLYERNSYRQYAMFYVEWSRCYVDLAKKLNPSGASSEPIVKRKHAGVLVAALDFTLEDYDLGDDSCVYSKSPEILKREDNEANIKNNFTGEEIGPSSSSIPPYTAVERLTPSPTLSDNW</sequence>
<evidence type="ECO:0000256" key="1">
    <source>
        <dbReference type="SAM" id="MobiDB-lite"/>
    </source>
</evidence>
<dbReference type="EMBL" id="KN716223">
    <property type="protein sequence ID" value="KJH49808.1"/>
    <property type="molecule type" value="Genomic_DNA"/>
</dbReference>
<dbReference type="Proteomes" id="UP000053766">
    <property type="component" value="Unassembled WGS sequence"/>
</dbReference>
<keyword evidence="3" id="KW-1185">Reference proteome</keyword>
<reference evidence="3" key="2">
    <citation type="journal article" date="2016" name="Sci. Rep.">
        <title>Dictyocaulus viviparus genome, variome and transcriptome elucidate lungworm biology and support future intervention.</title>
        <authorList>
            <person name="McNulty S.N."/>
            <person name="Strube C."/>
            <person name="Rosa B.A."/>
            <person name="Martin J.C."/>
            <person name="Tyagi R."/>
            <person name="Choi Y.J."/>
            <person name="Wang Q."/>
            <person name="Hallsworth Pepin K."/>
            <person name="Zhang X."/>
            <person name="Ozersky P."/>
            <person name="Wilson R.K."/>
            <person name="Sternberg P.W."/>
            <person name="Gasser R.B."/>
            <person name="Mitreva M."/>
        </authorList>
    </citation>
    <scope>NUCLEOTIDE SEQUENCE [LARGE SCALE GENOMIC DNA]</scope>
    <source>
        <strain evidence="3">HannoverDv2000</strain>
    </source>
</reference>
<evidence type="ECO:0000313" key="3">
    <source>
        <dbReference type="Proteomes" id="UP000053766"/>
    </source>
</evidence>
<name>A0A0D8XYU7_DICVI</name>
<dbReference type="AlphaFoldDB" id="A0A0D8XYU7"/>
<gene>
    <name evidence="2" type="ORF">DICVIV_04061</name>
</gene>
<protein>
    <recommendedName>
        <fullName evidence="4">BUB1 N-terminal domain-containing protein</fullName>
    </recommendedName>
</protein>
<evidence type="ECO:0000313" key="2">
    <source>
        <dbReference type="EMBL" id="KJH49808.1"/>
    </source>
</evidence>
<reference evidence="2 3" key="1">
    <citation type="submission" date="2013-11" db="EMBL/GenBank/DDBJ databases">
        <title>Draft genome of the bovine lungworm Dictyocaulus viviparus.</title>
        <authorList>
            <person name="Mitreva M."/>
        </authorList>
    </citation>
    <scope>NUCLEOTIDE SEQUENCE [LARGE SCALE GENOMIC DNA]</scope>
    <source>
        <strain evidence="2 3">HannoverDv2000</strain>
    </source>
</reference>
<accession>A0A0D8XYU7</accession>
<feature type="region of interest" description="Disordered" evidence="1">
    <location>
        <begin position="221"/>
        <end position="250"/>
    </location>
</feature>
<organism evidence="2 3">
    <name type="scientific">Dictyocaulus viviparus</name>
    <name type="common">Bovine lungworm</name>
    <dbReference type="NCBI Taxonomy" id="29172"/>
    <lineage>
        <taxon>Eukaryota</taxon>
        <taxon>Metazoa</taxon>
        <taxon>Ecdysozoa</taxon>
        <taxon>Nematoda</taxon>
        <taxon>Chromadorea</taxon>
        <taxon>Rhabditida</taxon>
        <taxon>Rhabditina</taxon>
        <taxon>Rhabditomorpha</taxon>
        <taxon>Strongyloidea</taxon>
        <taxon>Metastrongylidae</taxon>
        <taxon>Dictyocaulus</taxon>
    </lineage>
</organism>